<dbReference type="InterPro" id="IPR040198">
    <property type="entry name" value="Fido_containing"/>
</dbReference>
<dbReference type="EMBL" id="WRXO01000001">
    <property type="protein sequence ID" value="MVT39189.1"/>
    <property type="molecule type" value="Genomic_DNA"/>
</dbReference>
<dbReference type="AlphaFoldDB" id="A0A6N8J4P7"/>
<dbReference type="PANTHER" id="PTHR13504">
    <property type="entry name" value="FIDO DOMAIN-CONTAINING PROTEIN DDB_G0283145"/>
    <property type="match status" value="1"/>
</dbReference>
<gene>
    <name evidence="4" type="ORF">GO495_01220</name>
</gene>
<reference evidence="4 5" key="1">
    <citation type="submission" date="2019-12" db="EMBL/GenBank/DDBJ databases">
        <title>The draft genomic sequence of strain Chitinophaga oryziterrae JCM 16595.</title>
        <authorList>
            <person name="Zhang X."/>
        </authorList>
    </citation>
    <scope>NUCLEOTIDE SEQUENCE [LARGE SCALE GENOMIC DNA]</scope>
    <source>
        <strain evidence="4 5">JCM 16595</strain>
    </source>
</reference>
<dbReference type="PANTHER" id="PTHR13504:SF33">
    <property type="entry name" value="FIC FAMILY PROTEIN"/>
    <property type="match status" value="1"/>
</dbReference>
<proteinExistence type="predicted"/>
<dbReference type="GO" id="GO:0005524">
    <property type="term" value="F:ATP binding"/>
    <property type="evidence" value="ECO:0007669"/>
    <property type="project" value="UniProtKB-KW"/>
</dbReference>
<feature type="binding site" evidence="2">
    <location>
        <begin position="244"/>
        <end position="245"/>
    </location>
    <ligand>
        <name>ATP</name>
        <dbReference type="ChEBI" id="CHEBI:30616"/>
    </ligand>
</feature>
<dbReference type="SUPFAM" id="SSF140931">
    <property type="entry name" value="Fic-like"/>
    <property type="match status" value="1"/>
</dbReference>
<protein>
    <submittedName>
        <fullName evidence="4">DUF4172 domain-containing protein</fullName>
    </submittedName>
</protein>
<organism evidence="4 5">
    <name type="scientific">Chitinophaga oryziterrae</name>
    <dbReference type="NCBI Taxonomy" id="1031224"/>
    <lineage>
        <taxon>Bacteria</taxon>
        <taxon>Pseudomonadati</taxon>
        <taxon>Bacteroidota</taxon>
        <taxon>Chitinophagia</taxon>
        <taxon>Chitinophagales</taxon>
        <taxon>Chitinophagaceae</taxon>
        <taxon>Chitinophaga</taxon>
    </lineage>
</organism>
<dbReference type="InterPro" id="IPR025230">
    <property type="entry name" value="DUF4172"/>
</dbReference>
<dbReference type="OrthoDB" id="9814400at2"/>
<keyword evidence="2" id="KW-0067">ATP-binding</keyword>
<feature type="active site" evidence="1">
    <location>
        <position position="202"/>
    </location>
</feature>
<keyword evidence="2" id="KW-0547">Nucleotide-binding</keyword>
<evidence type="ECO:0000256" key="1">
    <source>
        <dbReference type="PIRSR" id="PIRSR640198-1"/>
    </source>
</evidence>
<accession>A0A6N8J4P7</accession>
<sequence length="364" mass="41716">MYIYELDNWPQFTWDYEKLATKLAEVRYRQGKILGQMNAVGFNLKEEAILQTLTLDVLKSSEIEGEILNPEQVRSSIAKRLGIDIGGLIPADRHVEGVVEMMLDATQKYDAALTEDRLYGWHHSMFPAGRSGVYQITTGAWRNGPMQVVSGMMGNEKIHFEAPAVHQLPKEMSAFLTWFNDKQEIDPVIKAGIAHLWFVTIHPFEDGNGRITRAITDMQLARADQTAQRFYSMSAQIQKERTEYYNILENTQKGSLDITGWLKWFLDCLYRSMDSTDQILGKIMTRTEFWEKNQETQFNVRQLKMVNVLLDDFFGNLNVSKWAKMNNCSTDTALRDINDLVNKNILMKADGGGRNTNYTLKGIS</sequence>
<dbReference type="Pfam" id="PF02661">
    <property type="entry name" value="Fic"/>
    <property type="match status" value="1"/>
</dbReference>
<dbReference type="InterPro" id="IPR036597">
    <property type="entry name" value="Fido-like_dom_sf"/>
</dbReference>
<evidence type="ECO:0000256" key="2">
    <source>
        <dbReference type="PIRSR" id="PIRSR640198-2"/>
    </source>
</evidence>
<feature type="domain" description="Fido" evidence="3">
    <location>
        <begin position="113"/>
        <end position="267"/>
    </location>
</feature>
<name>A0A6N8J4P7_9BACT</name>
<feature type="binding site" evidence="2">
    <location>
        <begin position="206"/>
        <end position="213"/>
    </location>
    <ligand>
        <name>ATP</name>
        <dbReference type="ChEBI" id="CHEBI:30616"/>
    </ligand>
</feature>
<evidence type="ECO:0000259" key="3">
    <source>
        <dbReference type="PROSITE" id="PS51459"/>
    </source>
</evidence>
<dbReference type="Pfam" id="PF13776">
    <property type="entry name" value="DUF4172"/>
    <property type="match status" value="1"/>
</dbReference>
<dbReference type="Proteomes" id="UP000468388">
    <property type="component" value="Unassembled WGS sequence"/>
</dbReference>
<evidence type="ECO:0000313" key="5">
    <source>
        <dbReference type="Proteomes" id="UP000468388"/>
    </source>
</evidence>
<comment type="caution">
    <text evidence="4">The sequence shown here is derived from an EMBL/GenBank/DDBJ whole genome shotgun (WGS) entry which is preliminary data.</text>
</comment>
<keyword evidence="5" id="KW-1185">Reference proteome</keyword>
<dbReference type="PROSITE" id="PS51459">
    <property type="entry name" value="FIDO"/>
    <property type="match status" value="1"/>
</dbReference>
<dbReference type="Gene3D" id="1.10.3290.10">
    <property type="entry name" value="Fido-like domain"/>
    <property type="match status" value="1"/>
</dbReference>
<dbReference type="InterPro" id="IPR003812">
    <property type="entry name" value="Fido"/>
</dbReference>
<evidence type="ECO:0000313" key="4">
    <source>
        <dbReference type="EMBL" id="MVT39189.1"/>
    </source>
</evidence>